<reference evidence="1 2" key="1">
    <citation type="journal article" date="2018" name="Sci. Rep.">
        <title>Genomic signatures of local adaptation to the degree of environmental predictability in rotifers.</title>
        <authorList>
            <person name="Franch-Gras L."/>
            <person name="Hahn C."/>
            <person name="Garcia-Roger E.M."/>
            <person name="Carmona M.J."/>
            <person name="Serra M."/>
            <person name="Gomez A."/>
        </authorList>
    </citation>
    <scope>NUCLEOTIDE SEQUENCE [LARGE SCALE GENOMIC DNA]</scope>
    <source>
        <strain evidence="1">HYR1</strain>
    </source>
</reference>
<dbReference type="EMBL" id="REGN01009070">
    <property type="protein sequence ID" value="RNA02050.1"/>
    <property type="molecule type" value="Genomic_DNA"/>
</dbReference>
<dbReference type="Proteomes" id="UP000276133">
    <property type="component" value="Unassembled WGS sequence"/>
</dbReference>
<proteinExistence type="predicted"/>
<comment type="caution">
    <text evidence="1">The sequence shown here is derived from an EMBL/GenBank/DDBJ whole genome shotgun (WGS) entry which is preliminary data.</text>
</comment>
<accession>A0A3M7PSN2</accession>
<protein>
    <submittedName>
        <fullName evidence="1">Uncharacterized protein</fullName>
    </submittedName>
</protein>
<evidence type="ECO:0000313" key="1">
    <source>
        <dbReference type="EMBL" id="RNA02050.1"/>
    </source>
</evidence>
<sequence>MIDSELGFLEVDKLRLRLLDCSLLAACSHFRFDFEKKRSSSGSHWNQKLIVCSIDCVRSHAILKSCEKKTF</sequence>
<name>A0A3M7PSN2_BRAPC</name>
<gene>
    <name evidence="1" type="ORF">BpHYR1_004078</name>
</gene>
<dbReference type="AlphaFoldDB" id="A0A3M7PSN2"/>
<keyword evidence="2" id="KW-1185">Reference proteome</keyword>
<evidence type="ECO:0000313" key="2">
    <source>
        <dbReference type="Proteomes" id="UP000276133"/>
    </source>
</evidence>
<organism evidence="1 2">
    <name type="scientific">Brachionus plicatilis</name>
    <name type="common">Marine rotifer</name>
    <name type="synonym">Brachionus muelleri</name>
    <dbReference type="NCBI Taxonomy" id="10195"/>
    <lineage>
        <taxon>Eukaryota</taxon>
        <taxon>Metazoa</taxon>
        <taxon>Spiralia</taxon>
        <taxon>Gnathifera</taxon>
        <taxon>Rotifera</taxon>
        <taxon>Eurotatoria</taxon>
        <taxon>Monogononta</taxon>
        <taxon>Pseudotrocha</taxon>
        <taxon>Ploima</taxon>
        <taxon>Brachionidae</taxon>
        <taxon>Brachionus</taxon>
    </lineage>
</organism>